<dbReference type="OrthoDB" id="5954192at2759"/>
<dbReference type="GO" id="GO:0045046">
    <property type="term" value="P:protein import into peroxisome membrane"/>
    <property type="evidence" value="ECO:0007669"/>
    <property type="project" value="InterPro"/>
</dbReference>
<evidence type="ECO:0000313" key="1">
    <source>
        <dbReference type="EnsemblMetazoa" id="XP_020893404.1"/>
    </source>
</evidence>
<dbReference type="GO" id="GO:0044877">
    <property type="term" value="F:protein-containing complex binding"/>
    <property type="evidence" value="ECO:0007669"/>
    <property type="project" value="InterPro"/>
</dbReference>
<dbReference type="AlphaFoldDB" id="A0A913WSF9"/>
<keyword evidence="2" id="KW-1185">Reference proteome</keyword>
<dbReference type="PANTHER" id="PTHR16262">
    <property type="entry name" value="PEROXISOME ASSEMBLY PROTEIN 26"/>
    <property type="match status" value="1"/>
</dbReference>
<dbReference type="GeneID" id="110232433"/>
<reference evidence="1" key="1">
    <citation type="submission" date="2022-11" db="UniProtKB">
        <authorList>
            <consortium name="EnsemblMetazoa"/>
        </authorList>
    </citation>
    <scope>IDENTIFICATION</scope>
</reference>
<dbReference type="RefSeq" id="XP_020893404.1">
    <property type="nucleotide sequence ID" value="XM_021037745.2"/>
</dbReference>
<accession>A0A913WSF9</accession>
<dbReference type="InterPro" id="IPR010797">
    <property type="entry name" value="Pex26"/>
</dbReference>
<protein>
    <submittedName>
        <fullName evidence="1">Uncharacterized protein</fullName>
    </submittedName>
</protein>
<sequence length="263" mass="29950">MAKDIAKVIDFPKLLSTAKQHLIFHEYRTVISACVYGLELLRSTENLEDNDESSDGNRHKIALGVLAIQAVALDEGIDHVEAFVERWFGEIRAFPAEILQLCVCLYLHINNSHSAQKMIEEWLEDRKNQNHQGFDLVVELYIQNILIPKNQAEKAQNFLNACESISEKKKERLLLYVKRSQEVPSTCTSHSSISPLSSSENNIQEHQGTGARVVILMYFLYVVLTRTNMPGDIFSHGSGENLIWNAVKQAWRALFAPYHMIPQ</sequence>
<dbReference type="Proteomes" id="UP000887567">
    <property type="component" value="Unplaced"/>
</dbReference>
<dbReference type="EnsemblMetazoa" id="XM_021037745.2">
    <property type="protein sequence ID" value="XP_020893404.1"/>
    <property type="gene ID" value="LOC110232433"/>
</dbReference>
<dbReference type="PANTHER" id="PTHR16262:SF2">
    <property type="entry name" value="PEROXISOME ASSEMBLY PROTEIN 26"/>
    <property type="match status" value="1"/>
</dbReference>
<dbReference type="GO" id="GO:0005778">
    <property type="term" value="C:peroxisomal membrane"/>
    <property type="evidence" value="ECO:0007669"/>
    <property type="project" value="InterPro"/>
</dbReference>
<evidence type="ECO:0000313" key="2">
    <source>
        <dbReference type="Proteomes" id="UP000887567"/>
    </source>
</evidence>
<dbReference type="GO" id="GO:0051117">
    <property type="term" value="F:ATPase binding"/>
    <property type="evidence" value="ECO:0007669"/>
    <property type="project" value="TreeGrafter"/>
</dbReference>
<proteinExistence type="predicted"/>
<name>A0A913WSF9_EXADI</name>
<dbReference type="GO" id="GO:0016558">
    <property type="term" value="P:protein import into peroxisome matrix"/>
    <property type="evidence" value="ECO:0007669"/>
    <property type="project" value="TreeGrafter"/>
</dbReference>
<dbReference type="Pfam" id="PF07163">
    <property type="entry name" value="Pex26"/>
    <property type="match status" value="1"/>
</dbReference>
<organism evidence="1 2">
    <name type="scientific">Exaiptasia diaphana</name>
    <name type="common">Tropical sea anemone</name>
    <name type="synonym">Aiptasia pulchella</name>
    <dbReference type="NCBI Taxonomy" id="2652724"/>
    <lineage>
        <taxon>Eukaryota</taxon>
        <taxon>Metazoa</taxon>
        <taxon>Cnidaria</taxon>
        <taxon>Anthozoa</taxon>
        <taxon>Hexacorallia</taxon>
        <taxon>Actiniaria</taxon>
        <taxon>Aiptasiidae</taxon>
        <taxon>Exaiptasia</taxon>
    </lineage>
</organism>